<dbReference type="RefSeq" id="WP_262564193.1">
    <property type="nucleotide sequence ID" value="NZ_JAPFCC010000001.1"/>
</dbReference>
<name>A0ABT3MYH3_9GAMM</name>
<keyword evidence="1" id="KW-0472">Membrane</keyword>
<accession>A0ABT3MYH3</accession>
<keyword evidence="1" id="KW-0812">Transmembrane</keyword>
<evidence type="ECO:0000313" key="3">
    <source>
        <dbReference type="Proteomes" id="UP001209854"/>
    </source>
</evidence>
<reference evidence="2 3" key="1">
    <citation type="submission" date="2022-10" db="EMBL/GenBank/DDBJ databases">
        <title>High-quality genome sequences of two octocoral-associated bacteria, Endozoicomonas euniceicola EF212 and Endozoicomonas gorgoniicola PS125.</title>
        <authorList>
            <person name="Chiou Y.-J."/>
            <person name="Chen Y.-H."/>
        </authorList>
    </citation>
    <scope>NUCLEOTIDE SEQUENCE [LARGE SCALE GENOMIC DNA]</scope>
    <source>
        <strain evidence="2 3">PS125</strain>
    </source>
</reference>
<proteinExistence type="predicted"/>
<comment type="caution">
    <text evidence="2">The sequence shown here is derived from an EMBL/GenBank/DDBJ whole genome shotgun (WGS) entry which is preliminary data.</text>
</comment>
<feature type="transmembrane region" description="Helical" evidence="1">
    <location>
        <begin position="320"/>
        <end position="340"/>
    </location>
</feature>
<protein>
    <submittedName>
        <fullName evidence="2">Uncharacterized protein</fullName>
    </submittedName>
</protein>
<sequence>MTQEPSGIFNSTVTLYRKLNKPELKNNSFSCELRADAELCKLLGAFLSNPGPANTSGEVRFIAVDGIEYIEGYSELPDLEPGTKIELEFDLPSGEAHFYASAREYADDAYSLKSGEPASNAYIVDLDYLSGEANPPGEVQKLNNVSKLIQMLRDLAHFQGSDHPSGHLQMGFVVRGKNDNAYEPFDLTTEFNSQVLDHPLLDLELLEDILNREGSIKAHAEERKNIFRFSIAEVLSRRPGRNKNICDLVQAWEEVIDCYEKNFEIYISDFSFSRVTQELADKQVELSKKLGGVLNDISGKVLTIPVSLAAVGPLINQEDLLSAAILTFGALLLSIFLSLLTSNQKIQFSMVCDSVRMVLKSFHTQTQADSLNKEITKVRESLAKQMFRIGVYIQLIRFSAWLPAITAALIFFYKFS</sequence>
<organism evidence="2 3">
    <name type="scientific">Endozoicomonas gorgoniicola</name>
    <dbReference type="NCBI Taxonomy" id="1234144"/>
    <lineage>
        <taxon>Bacteria</taxon>
        <taxon>Pseudomonadati</taxon>
        <taxon>Pseudomonadota</taxon>
        <taxon>Gammaproteobacteria</taxon>
        <taxon>Oceanospirillales</taxon>
        <taxon>Endozoicomonadaceae</taxon>
        <taxon>Endozoicomonas</taxon>
    </lineage>
</organism>
<gene>
    <name evidence="2" type="ORF">NX722_17780</name>
</gene>
<feature type="transmembrane region" description="Helical" evidence="1">
    <location>
        <begin position="389"/>
        <end position="413"/>
    </location>
</feature>
<keyword evidence="3" id="KW-1185">Reference proteome</keyword>
<evidence type="ECO:0000256" key="1">
    <source>
        <dbReference type="SAM" id="Phobius"/>
    </source>
</evidence>
<dbReference type="EMBL" id="JAPFCC010000001">
    <property type="protein sequence ID" value="MCW7554438.1"/>
    <property type="molecule type" value="Genomic_DNA"/>
</dbReference>
<keyword evidence="1" id="KW-1133">Transmembrane helix</keyword>
<dbReference type="Proteomes" id="UP001209854">
    <property type="component" value="Unassembled WGS sequence"/>
</dbReference>
<evidence type="ECO:0000313" key="2">
    <source>
        <dbReference type="EMBL" id="MCW7554438.1"/>
    </source>
</evidence>